<name>A0A2P2PKH8_RHIMU</name>
<organism evidence="2">
    <name type="scientific">Rhizophora mucronata</name>
    <name type="common">Asiatic mangrove</name>
    <dbReference type="NCBI Taxonomy" id="61149"/>
    <lineage>
        <taxon>Eukaryota</taxon>
        <taxon>Viridiplantae</taxon>
        <taxon>Streptophyta</taxon>
        <taxon>Embryophyta</taxon>
        <taxon>Tracheophyta</taxon>
        <taxon>Spermatophyta</taxon>
        <taxon>Magnoliopsida</taxon>
        <taxon>eudicotyledons</taxon>
        <taxon>Gunneridae</taxon>
        <taxon>Pentapetalae</taxon>
        <taxon>rosids</taxon>
        <taxon>fabids</taxon>
        <taxon>Malpighiales</taxon>
        <taxon>Rhizophoraceae</taxon>
        <taxon>Rhizophora</taxon>
    </lineage>
</organism>
<protein>
    <submittedName>
        <fullName evidence="2">Uncharacterized protein</fullName>
    </submittedName>
</protein>
<evidence type="ECO:0000256" key="1">
    <source>
        <dbReference type="SAM" id="MobiDB-lite"/>
    </source>
</evidence>
<dbReference type="AlphaFoldDB" id="A0A2P2PKH8"/>
<proteinExistence type="predicted"/>
<sequence length="87" mass="9477">MHFIEHLQRIKNQSPTSVETDQCVLCVTIGCQTELDQKGMEVETQLEARAGLENERKREVIGRDAGAAHAGEERDGQGGRGGGMVPD</sequence>
<reference evidence="2" key="1">
    <citation type="submission" date="2018-02" db="EMBL/GenBank/DDBJ databases">
        <title>Rhizophora mucronata_Transcriptome.</title>
        <authorList>
            <person name="Meera S.P."/>
            <person name="Sreeshan A."/>
            <person name="Augustine A."/>
        </authorList>
    </citation>
    <scope>NUCLEOTIDE SEQUENCE</scope>
    <source>
        <tissue evidence="2">Leaf</tissue>
    </source>
</reference>
<accession>A0A2P2PKH8</accession>
<evidence type="ECO:0000313" key="2">
    <source>
        <dbReference type="EMBL" id="MBX55248.1"/>
    </source>
</evidence>
<dbReference type="EMBL" id="GGEC01074764">
    <property type="protein sequence ID" value="MBX55248.1"/>
    <property type="molecule type" value="Transcribed_RNA"/>
</dbReference>
<feature type="region of interest" description="Disordered" evidence="1">
    <location>
        <begin position="57"/>
        <end position="87"/>
    </location>
</feature>
<feature type="compositionally biased region" description="Gly residues" evidence="1">
    <location>
        <begin position="78"/>
        <end position="87"/>
    </location>
</feature>